<organism evidence="1 2">
    <name type="scientific">Torulaspora delbrueckii</name>
    <name type="common">Yeast</name>
    <name type="synonym">Candida colliculosa</name>
    <dbReference type="NCBI Taxonomy" id="4950"/>
    <lineage>
        <taxon>Eukaryota</taxon>
        <taxon>Fungi</taxon>
        <taxon>Dikarya</taxon>
        <taxon>Ascomycota</taxon>
        <taxon>Saccharomycotina</taxon>
        <taxon>Saccharomycetes</taxon>
        <taxon>Saccharomycetales</taxon>
        <taxon>Saccharomycetaceae</taxon>
        <taxon>Torulaspora</taxon>
    </lineage>
</organism>
<name>G8ZVS9_TORDE</name>
<dbReference type="eggNOG" id="ENOG502S2FG">
    <property type="taxonomic scope" value="Eukaryota"/>
</dbReference>
<evidence type="ECO:0000313" key="1">
    <source>
        <dbReference type="EMBL" id="CCE92723.1"/>
    </source>
</evidence>
<sequence length="261" mass="30251">MNGQTTNENVEENVTGAFPVPLHRIEQDMTFQEKKNLLLLNQIILFILNTSHYMTDLIYALYFLSYCERKNGEDTLVNEDKKVVDQLAEIRKQLYALVYQVRTNFRQLLDDCDMASLDSAPKFRKLIDRNLICVLGVINELLISEMKAFSAPLSLQLHNCVMGFANIHQFLRRVPLHHQYQITKPQLDVLLRALGHELIPSWKYQLDLLNFKLFNLLASHDSIVAHYREATKDLDTDVRDGPGFKRFVAWLKDEIMGNVAV</sequence>
<dbReference type="HOGENOM" id="CLU_1066352_0_0_1"/>
<dbReference type="RefSeq" id="XP_003681934.1">
    <property type="nucleotide sequence ID" value="XM_003681886.1"/>
</dbReference>
<dbReference type="KEGG" id="tdl:TDEL_0E04800"/>
<dbReference type="EMBL" id="HE616746">
    <property type="protein sequence ID" value="CCE92723.1"/>
    <property type="molecule type" value="Genomic_DNA"/>
</dbReference>
<reference evidence="1 2" key="1">
    <citation type="journal article" date="2011" name="Proc. Natl. Acad. Sci. U.S.A.">
        <title>Evolutionary erosion of yeast sex chromosomes by mating-type switching accidents.</title>
        <authorList>
            <person name="Gordon J.L."/>
            <person name="Armisen D."/>
            <person name="Proux-Wera E."/>
            <person name="Oheigeartaigh S.S."/>
            <person name="Byrne K.P."/>
            <person name="Wolfe K.H."/>
        </authorList>
    </citation>
    <scope>NUCLEOTIDE SEQUENCE [LARGE SCALE GENOMIC DNA]</scope>
    <source>
        <strain evidence="2">ATCC 10662 / CBS 1146 / NBRC 0425 / NCYC 2629 / NRRL Y-866</strain>
    </source>
</reference>
<evidence type="ECO:0000313" key="2">
    <source>
        <dbReference type="Proteomes" id="UP000005627"/>
    </source>
</evidence>
<keyword evidence="2" id="KW-1185">Reference proteome</keyword>
<dbReference type="OrthoDB" id="4036442at2759"/>
<dbReference type="InParanoid" id="G8ZVS9"/>
<dbReference type="Proteomes" id="UP000005627">
    <property type="component" value="Chromosome 5"/>
</dbReference>
<protein>
    <submittedName>
        <fullName evidence="1">Uncharacterized protein</fullName>
    </submittedName>
</protein>
<dbReference type="AlphaFoldDB" id="G8ZVS9"/>
<proteinExistence type="predicted"/>
<dbReference type="FunCoup" id="G8ZVS9">
    <property type="interactions" value="7"/>
</dbReference>
<dbReference type="GeneID" id="11500844"/>
<gene>
    <name evidence="1" type="primary">TDEL0E04800</name>
    <name evidence="1" type="ORF">TDEL_0E04800</name>
</gene>
<accession>G8ZVS9</accession>